<dbReference type="Proteomes" id="UP001444146">
    <property type="component" value="Unassembled WGS sequence"/>
</dbReference>
<comment type="caution">
    <text evidence="2">The sequence shown here is derived from an EMBL/GenBank/DDBJ whole genome shotgun (WGS) entry which is preliminary data.</text>
</comment>
<feature type="signal peptide" evidence="1">
    <location>
        <begin position="1"/>
        <end position="23"/>
    </location>
</feature>
<dbReference type="Gene3D" id="2.60.40.1090">
    <property type="entry name" value="Fimbrial-type adhesion domain"/>
    <property type="match status" value="1"/>
</dbReference>
<sequence length="355" mass="39982">MKRLLCLFALILLTMLPLRSALAVHCYLGSSGGSVEGYSNIEPFAVPSNARPGDKIWESNDIKIPVYCDNGTADNMMSEDIYAWLNPYHSVNDPYYQLGVTYEGVDYDASQGSIGIDTRQCLDNQKLSIYTPAQIKASGWEDRLCSKNVNDIHFSRTFTARMRLYVKIITMPPHDYQSSISDYILVQFDGVGGVNQSPDAKNLKYHVIGLDQIRVLNCSVNFSIYPENQTIDFGTFNNMEIASKTLTRDFSIKMDKNIADSECTDTFKVSSSFYTTETLTDEDTALKIGNGLQLKIRDTEDNLFSVYNTYKEYADFDSSLLTHEKNYQAELSQVSGEAIRTGPFSTVVLFKINYN</sequence>
<dbReference type="RefSeq" id="WP_347794873.1">
    <property type="nucleotide sequence ID" value="NZ_JAYMYY010000002.1"/>
</dbReference>
<keyword evidence="3" id="KW-1185">Reference proteome</keyword>
<name>A0ABV0HIC4_9ENTR</name>
<organism evidence="2 3">
    <name type="scientific">Pseudocitrobacter cyperus</name>
    <dbReference type="NCBI Taxonomy" id="3112843"/>
    <lineage>
        <taxon>Bacteria</taxon>
        <taxon>Pseudomonadati</taxon>
        <taxon>Pseudomonadota</taxon>
        <taxon>Gammaproteobacteria</taxon>
        <taxon>Enterobacterales</taxon>
        <taxon>Enterobacteriaceae</taxon>
        <taxon>Pseudocitrobacter</taxon>
    </lineage>
</organism>
<evidence type="ECO:0000256" key="1">
    <source>
        <dbReference type="SAM" id="SignalP"/>
    </source>
</evidence>
<evidence type="ECO:0000313" key="3">
    <source>
        <dbReference type="Proteomes" id="UP001444146"/>
    </source>
</evidence>
<dbReference type="SUPFAM" id="SSF49401">
    <property type="entry name" value="Bacterial adhesins"/>
    <property type="match status" value="1"/>
</dbReference>
<dbReference type="InterPro" id="IPR036937">
    <property type="entry name" value="Adhesion_dom_fimbrial_sf"/>
</dbReference>
<evidence type="ECO:0000313" key="2">
    <source>
        <dbReference type="EMBL" id="MEO3990220.1"/>
    </source>
</evidence>
<dbReference type="InterPro" id="IPR008966">
    <property type="entry name" value="Adhesion_dom_sf"/>
</dbReference>
<keyword evidence="1" id="KW-0732">Signal</keyword>
<protein>
    <submittedName>
        <fullName evidence="2">Type 1 fimbrial protein</fullName>
    </submittedName>
</protein>
<accession>A0ABV0HIC4</accession>
<feature type="chain" id="PRO_5046788622" evidence="1">
    <location>
        <begin position="24"/>
        <end position="355"/>
    </location>
</feature>
<dbReference type="EMBL" id="JAYMYY010000002">
    <property type="protein sequence ID" value="MEO3990220.1"/>
    <property type="molecule type" value="Genomic_DNA"/>
</dbReference>
<reference evidence="2 3" key="1">
    <citation type="submission" date="2024-01" db="EMBL/GenBank/DDBJ databases">
        <title>Pseudocitrobacter sp. Endophytic strain Cyp-38L.</title>
        <authorList>
            <person name="Amer M.A."/>
            <person name="Hamed S.M."/>
        </authorList>
    </citation>
    <scope>NUCLEOTIDE SEQUENCE [LARGE SCALE GENOMIC DNA]</scope>
    <source>
        <strain evidence="2 3">Cyp38S</strain>
    </source>
</reference>
<proteinExistence type="predicted"/>
<gene>
    <name evidence="2" type="ORF">VSR74_10370</name>
</gene>